<comment type="caution">
    <text evidence="2">The sequence shown here is derived from an EMBL/GenBank/DDBJ whole genome shotgun (WGS) entry which is preliminary data.</text>
</comment>
<gene>
    <name evidence="2" type="ORF">RQP53_18960</name>
</gene>
<evidence type="ECO:0000313" key="3">
    <source>
        <dbReference type="Proteomes" id="UP001246372"/>
    </source>
</evidence>
<accession>A0ABU3PFR5</accession>
<dbReference type="Gene3D" id="3.40.190.80">
    <property type="match status" value="1"/>
</dbReference>
<protein>
    <submittedName>
        <fullName evidence="2">Inositol monophosphatase family protein</fullName>
    </submittedName>
</protein>
<name>A0ABU3PFR5_9BURK</name>
<dbReference type="PRINTS" id="PR00377">
    <property type="entry name" value="IMPHPHTASES"/>
</dbReference>
<dbReference type="Gene3D" id="3.30.540.10">
    <property type="entry name" value="Fructose-1,6-Bisphosphatase, subunit A, domain 1"/>
    <property type="match status" value="1"/>
</dbReference>
<dbReference type="InterPro" id="IPR000760">
    <property type="entry name" value="Inositol_monophosphatase-like"/>
</dbReference>
<dbReference type="Pfam" id="PF00459">
    <property type="entry name" value="Inositol_P"/>
    <property type="match status" value="1"/>
</dbReference>
<keyword evidence="3" id="KW-1185">Reference proteome</keyword>
<dbReference type="PANTHER" id="PTHR20854:SF4">
    <property type="entry name" value="INOSITOL-1-MONOPHOSPHATASE-RELATED"/>
    <property type="match status" value="1"/>
</dbReference>
<dbReference type="Proteomes" id="UP001246372">
    <property type="component" value="Unassembled WGS sequence"/>
</dbReference>
<comment type="similarity">
    <text evidence="1">Belongs to the inositol monophosphatase superfamily.</text>
</comment>
<organism evidence="2 3">
    <name type="scientific">Roseateles aquae</name>
    <dbReference type="NCBI Taxonomy" id="3077235"/>
    <lineage>
        <taxon>Bacteria</taxon>
        <taxon>Pseudomonadati</taxon>
        <taxon>Pseudomonadota</taxon>
        <taxon>Betaproteobacteria</taxon>
        <taxon>Burkholderiales</taxon>
        <taxon>Sphaerotilaceae</taxon>
        <taxon>Roseateles</taxon>
    </lineage>
</organism>
<evidence type="ECO:0000256" key="1">
    <source>
        <dbReference type="ARBA" id="ARBA00009759"/>
    </source>
</evidence>
<reference evidence="2" key="1">
    <citation type="submission" date="2023-09" db="EMBL/GenBank/DDBJ databases">
        <title>Paucibacter sp. APW11 Genome sequencing and assembly.</title>
        <authorList>
            <person name="Kim I."/>
        </authorList>
    </citation>
    <scope>NUCLEOTIDE SEQUENCE</scope>
    <source>
        <strain evidence="2">APW11</strain>
    </source>
</reference>
<evidence type="ECO:0000313" key="2">
    <source>
        <dbReference type="EMBL" id="MDT9001368.1"/>
    </source>
</evidence>
<proteinExistence type="inferred from homology"/>
<dbReference type="EMBL" id="JAVXZY010000008">
    <property type="protein sequence ID" value="MDT9001368.1"/>
    <property type="molecule type" value="Genomic_DNA"/>
</dbReference>
<sequence>MPQPLHQGLSGELMDTVVRHFTLQGEWLLNQQPARALPDLNAMQQRLDLAAGGVRQALTALLATLTPELPLLQAPAEVRRAAAPALEHYWLLDTIDGAVQYLSGLPLWTLSLCLVSQGRPAWALIHEPARGVLWQARAGQGAWCDGRRLQCQDRQPLALAVLGTSFPNYPPRPQAELDVFMTTLARAVPRVFAQRWMGPASLSLAQLAAGQLDGYWELGGSCYDWMAGTLLAEEAGARLSDLSGPPLTWASTGILAASPAIYTELAAALA</sequence>
<dbReference type="PANTHER" id="PTHR20854">
    <property type="entry name" value="INOSITOL MONOPHOSPHATASE"/>
    <property type="match status" value="1"/>
</dbReference>
<dbReference type="SUPFAM" id="SSF56655">
    <property type="entry name" value="Carbohydrate phosphatase"/>
    <property type="match status" value="1"/>
</dbReference>